<dbReference type="RefSeq" id="WP_096197588.1">
    <property type="nucleotide sequence ID" value="NZ_JBQQHC010000009.1"/>
</dbReference>
<dbReference type="PANTHER" id="PTHR42781:SF4">
    <property type="entry name" value="SPERMIDINE_PUTRESCINE IMPORT ATP-BINDING PROTEIN POTA"/>
    <property type="match status" value="1"/>
</dbReference>
<accession>A0A2A3YG48</accession>
<dbReference type="OrthoDB" id="9112331at2"/>
<dbReference type="InterPro" id="IPR008995">
    <property type="entry name" value="Mo/tungstate-bd_C_term_dom"/>
</dbReference>
<dbReference type="InterPro" id="IPR050093">
    <property type="entry name" value="ABC_SmlMolc_Importer"/>
</dbReference>
<dbReference type="InterPro" id="IPR003593">
    <property type="entry name" value="AAA+_ATPase"/>
</dbReference>
<feature type="domain" description="ABC transporter" evidence="4">
    <location>
        <begin position="3"/>
        <end position="232"/>
    </location>
</feature>
<dbReference type="GO" id="GO:0005524">
    <property type="term" value="F:ATP binding"/>
    <property type="evidence" value="ECO:0007669"/>
    <property type="project" value="UniProtKB-KW"/>
</dbReference>
<evidence type="ECO:0000256" key="3">
    <source>
        <dbReference type="ARBA" id="ARBA00022840"/>
    </source>
</evidence>
<dbReference type="InterPro" id="IPR027417">
    <property type="entry name" value="P-loop_NTPase"/>
</dbReference>
<dbReference type="PROSITE" id="PS00211">
    <property type="entry name" value="ABC_TRANSPORTER_1"/>
    <property type="match status" value="1"/>
</dbReference>
<keyword evidence="6" id="KW-1185">Reference proteome</keyword>
<organism evidence="5 6">
    <name type="scientific">Brachybacterium alimentarium</name>
    <dbReference type="NCBI Taxonomy" id="47845"/>
    <lineage>
        <taxon>Bacteria</taxon>
        <taxon>Bacillati</taxon>
        <taxon>Actinomycetota</taxon>
        <taxon>Actinomycetes</taxon>
        <taxon>Micrococcales</taxon>
        <taxon>Dermabacteraceae</taxon>
        <taxon>Brachybacterium</taxon>
    </lineage>
</organism>
<keyword evidence="3 5" id="KW-0067">ATP-binding</keyword>
<reference evidence="5 6" key="1">
    <citation type="journal article" date="2017" name="Elife">
        <title>Extensive horizontal gene transfer in cheese-associated bacteria.</title>
        <authorList>
            <person name="Bonham K.S."/>
            <person name="Wolfe B.E."/>
            <person name="Dutton R.J."/>
        </authorList>
    </citation>
    <scope>NUCLEOTIDE SEQUENCE [LARGE SCALE GENOMIC DNA]</scope>
    <source>
        <strain evidence="5 6">341_9</strain>
    </source>
</reference>
<evidence type="ECO:0000259" key="4">
    <source>
        <dbReference type="PROSITE" id="PS50893"/>
    </source>
</evidence>
<dbReference type="Gene3D" id="3.40.50.300">
    <property type="entry name" value="P-loop containing nucleotide triphosphate hydrolases"/>
    <property type="match status" value="1"/>
</dbReference>
<dbReference type="GO" id="GO:0016887">
    <property type="term" value="F:ATP hydrolysis activity"/>
    <property type="evidence" value="ECO:0007669"/>
    <property type="project" value="InterPro"/>
</dbReference>
<dbReference type="InterPro" id="IPR003439">
    <property type="entry name" value="ABC_transporter-like_ATP-bd"/>
</dbReference>
<proteinExistence type="predicted"/>
<evidence type="ECO:0000313" key="5">
    <source>
        <dbReference type="EMBL" id="PCC38221.1"/>
    </source>
</evidence>
<name>A0A2A3YG48_9MICO</name>
<evidence type="ECO:0000256" key="2">
    <source>
        <dbReference type="ARBA" id="ARBA00022741"/>
    </source>
</evidence>
<dbReference type="PANTHER" id="PTHR42781">
    <property type="entry name" value="SPERMIDINE/PUTRESCINE IMPORT ATP-BINDING PROTEIN POTA"/>
    <property type="match status" value="1"/>
</dbReference>
<dbReference type="AlphaFoldDB" id="A0A2A3YG48"/>
<gene>
    <name evidence="5" type="ORF">CIK66_14370</name>
</gene>
<evidence type="ECO:0000313" key="6">
    <source>
        <dbReference type="Proteomes" id="UP000218598"/>
    </source>
</evidence>
<sequence length="352" mass="37169">MSLSLQAVVPERGIEVELEVATGETLALVGPNGAGKSTILSLIAGSLRPADGRIVLGDRVLTATATRTWVPPHARGVTTLAQDAVLFPHLTVLGNIMFGLRSQGRSRAAARSEAMRWLREVGLSELAGRRPAQLSGGQAQRIAIARALASDPRLLLLDEPMAALDIDVAPALRELLRRFLGERTAVVASHDVLDAVTLADRLAVLENGAIVEQGPTLDVLARPRSPFAARFAGLNLLRGIWDGEGAVLPSGERVPATCDGAVPEGCEVHLAVRPSAVSILTSEAEGAVPGPRMRRQILSLEPLGDLVRVRADGIAADVPPQQIAQQQLRPGRTIAMVVTEDGASAYPVRPVR</sequence>
<dbReference type="InterPro" id="IPR017871">
    <property type="entry name" value="ABC_transporter-like_CS"/>
</dbReference>
<comment type="caution">
    <text evidence="5">The sequence shown here is derived from an EMBL/GenBank/DDBJ whole genome shotgun (WGS) entry which is preliminary data.</text>
</comment>
<dbReference type="Pfam" id="PF00005">
    <property type="entry name" value="ABC_tran"/>
    <property type="match status" value="1"/>
</dbReference>
<evidence type="ECO:0000256" key="1">
    <source>
        <dbReference type="ARBA" id="ARBA00022448"/>
    </source>
</evidence>
<dbReference type="SUPFAM" id="SSF52540">
    <property type="entry name" value="P-loop containing nucleoside triphosphate hydrolases"/>
    <property type="match status" value="1"/>
</dbReference>
<dbReference type="SUPFAM" id="SSF50331">
    <property type="entry name" value="MOP-like"/>
    <property type="match status" value="1"/>
</dbReference>
<dbReference type="SMART" id="SM00382">
    <property type="entry name" value="AAA"/>
    <property type="match status" value="1"/>
</dbReference>
<keyword evidence="1" id="KW-0813">Transport</keyword>
<protein>
    <submittedName>
        <fullName evidence="5">Molybdenum ABC transporter ATP-binding protein</fullName>
    </submittedName>
</protein>
<dbReference type="PROSITE" id="PS50893">
    <property type="entry name" value="ABC_TRANSPORTER_2"/>
    <property type="match status" value="1"/>
</dbReference>
<keyword evidence="2" id="KW-0547">Nucleotide-binding</keyword>
<dbReference type="EMBL" id="NRGR01000024">
    <property type="protein sequence ID" value="PCC38221.1"/>
    <property type="molecule type" value="Genomic_DNA"/>
</dbReference>
<dbReference type="Proteomes" id="UP000218598">
    <property type="component" value="Unassembled WGS sequence"/>
</dbReference>